<dbReference type="SUPFAM" id="SSF51735">
    <property type="entry name" value="NAD(P)-binding Rossmann-fold domains"/>
    <property type="match status" value="1"/>
</dbReference>
<reference evidence="2 3" key="1">
    <citation type="submission" date="2022-11" db="EMBL/GenBank/DDBJ databases">
        <title>Draft genome sequence of Saccharopolyspora sp. WRP15-2 isolated from rhizosphere soils of wild rice in Thailand.</title>
        <authorList>
            <person name="Duangmal K."/>
            <person name="Kammanee S."/>
            <person name="Muangham S."/>
        </authorList>
    </citation>
    <scope>NUCLEOTIDE SEQUENCE [LARGE SCALE GENOMIC DNA]</scope>
    <source>
        <strain evidence="2 3">WRP15-2</strain>
    </source>
</reference>
<name>A0ABT4UVF8_9PSEU</name>
<sequence length="310" mass="33748">MTTAPSYLITGAGGGVGGISRLVVEHLLAHRLAVRAMVHHDDARAEALRALGADVIVGDLTNPVHVAAATDGISRMLFNMSVSPDYLEATAVVCAAVREPPGLEVLVNISQMTVSQMTATSTAESHQQRLHWLAEHVIDWSAVPAVHVRPTVLLENPLFSVLAAQSIRDHDTLALPFGTGRTSPVAAGDVANVITAVLLAPQRHIGSVYELTGPAALDIDELAREYSRALGRPITAAHLSYDEWFDQLTSADLDPHVQQHIATMAKLHRDGRYDRATTDVEKITGQPARTVEQYVRERRDSFKHREDRDH</sequence>
<dbReference type="RefSeq" id="WP_270948276.1">
    <property type="nucleotide sequence ID" value="NZ_JAQGLA010000010.1"/>
</dbReference>
<comment type="caution">
    <text evidence="2">The sequence shown here is derived from an EMBL/GenBank/DDBJ whole genome shotgun (WGS) entry which is preliminary data.</text>
</comment>
<dbReference type="InterPro" id="IPR036291">
    <property type="entry name" value="NAD(P)-bd_dom_sf"/>
</dbReference>
<feature type="domain" description="NAD(P)-binding" evidence="1">
    <location>
        <begin position="14"/>
        <end position="200"/>
    </location>
</feature>
<dbReference type="PANTHER" id="PTHR43162">
    <property type="match status" value="1"/>
</dbReference>
<organism evidence="2 3">
    <name type="scientific">Saccharopolyspora oryzae</name>
    <dbReference type="NCBI Taxonomy" id="2997343"/>
    <lineage>
        <taxon>Bacteria</taxon>
        <taxon>Bacillati</taxon>
        <taxon>Actinomycetota</taxon>
        <taxon>Actinomycetes</taxon>
        <taxon>Pseudonocardiales</taxon>
        <taxon>Pseudonocardiaceae</taxon>
        <taxon>Saccharopolyspora</taxon>
    </lineage>
</organism>
<dbReference type="InterPro" id="IPR016040">
    <property type="entry name" value="NAD(P)-bd_dom"/>
</dbReference>
<dbReference type="Proteomes" id="UP001210380">
    <property type="component" value="Unassembled WGS sequence"/>
</dbReference>
<dbReference type="InterPro" id="IPR051604">
    <property type="entry name" value="Ergot_Alk_Oxidoreductase"/>
</dbReference>
<dbReference type="Gene3D" id="3.90.25.10">
    <property type="entry name" value="UDP-galactose 4-epimerase, domain 1"/>
    <property type="match status" value="1"/>
</dbReference>
<gene>
    <name evidence="2" type="ORF">OU415_09680</name>
</gene>
<dbReference type="EMBL" id="JAQGLA010000010">
    <property type="protein sequence ID" value="MDA3625706.1"/>
    <property type="molecule type" value="Genomic_DNA"/>
</dbReference>
<dbReference type="Gene3D" id="3.40.50.720">
    <property type="entry name" value="NAD(P)-binding Rossmann-like Domain"/>
    <property type="match status" value="1"/>
</dbReference>
<proteinExistence type="predicted"/>
<evidence type="ECO:0000259" key="1">
    <source>
        <dbReference type="Pfam" id="PF13460"/>
    </source>
</evidence>
<keyword evidence="3" id="KW-1185">Reference proteome</keyword>
<protein>
    <submittedName>
        <fullName evidence="2">NAD(P)H-binding protein</fullName>
    </submittedName>
</protein>
<dbReference type="Pfam" id="PF13460">
    <property type="entry name" value="NAD_binding_10"/>
    <property type="match status" value="1"/>
</dbReference>
<dbReference type="PANTHER" id="PTHR43162:SF1">
    <property type="entry name" value="PRESTALK A DIFFERENTIATION PROTEIN A"/>
    <property type="match status" value="1"/>
</dbReference>
<evidence type="ECO:0000313" key="2">
    <source>
        <dbReference type="EMBL" id="MDA3625706.1"/>
    </source>
</evidence>
<accession>A0ABT4UVF8</accession>
<evidence type="ECO:0000313" key="3">
    <source>
        <dbReference type="Proteomes" id="UP001210380"/>
    </source>
</evidence>